<dbReference type="AlphaFoldDB" id="A0A179ULU5"/>
<organism evidence="2 3">
    <name type="scientific">Blastomyces gilchristii (strain SLH14081)</name>
    <name type="common">Blastomyces dermatitidis</name>
    <dbReference type="NCBI Taxonomy" id="559298"/>
    <lineage>
        <taxon>Eukaryota</taxon>
        <taxon>Fungi</taxon>
        <taxon>Dikarya</taxon>
        <taxon>Ascomycota</taxon>
        <taxon>Pezizomycotina</taxon>
        <taxon>Eurotiomycetes</taxon>
        <taxon>Eurotiomycetidae</taxon>
        <taxon>Onygenales</taxon>
        <taxon>Ajellomycetaceae</taxon>
        <taxon>Blastomyces</taxon>
    </lineage>
</organism>
<dbReference type="KEGG" id="bgh:BDBG_16979"/>
<sequence length="254" mass="29115">CSQSCNLFLIQLVFYEHSHKETFTILHHLFTNFSHSSIIFFIIIIIEYYYHLIQDYYLFFYSTPFICLSITLYTFLVMISHSYNKCHHSAYTEQFISKFSHVNRSVFTDNSELNVESLIKNLKNMIMKKLSILYIAESFISLSVFSVSFSATLFQSSTPVSVSDSPALTISIFMTSTSATSVLSDSAVSAFIISSLCFKKMLHRLNELHFSVFALMSEIILIEDNNTVKTTLFCSQASSVTFSLFSVKKIIYIL</sequence>
<keyword evidence="3" id="KW-1185">Reference proteome</keyword>
<dbReference type="GeneID" id="42528895"/>
<accession>A0A179ULU5</accession>
<keyword evidence="1" id="KW-0472">Membrane</keyword>
<feature type="transmembrane region" description="Helical" evidence="1">
    <location>
        <begin position="132"/>
        <end position="155"/>
    </location>
</feature>
<dbReference type="Proteomes" id="UP000002038">
    <property type="component" value="Unassembled WGS sequence"/>
</dbReference>
<keyword evidence="1" id="KW-1133">Transmembrane helix</keyword>
<proteinExistence type="predicted"/>
<reference evidence="3" key="1">
    <citation type="journal article" date="2015" name="PLoS Genet.">
        <title>The dynamic genome and transcriptome of the human fungal pathogen Blastomyces and close relative Emmonsia.</title>
        <authorList>
            <person name="Munoz J.F."/>
            <person name="Gauthier G.M."/>
            <person name="Desjardins C.A."/>
            <person name="Gallo J.E."/>
            <person name="Holder J."/>
            <person name="Sullivan T.D."/>
            <person name="Marty A.J."/>
            <person name="Carmen J.C."/>
            <person name="Chen Z."/>
            <person name="Ding L."/>
            <person name="Gujja S."/>
            <person name="Magrini V."/>
            <person name="Misas E."/>
            <person name="Mitreva M."/>
            <person name="Priest M."/>
            <person name="Saif S."/>
            <person name="Whiston E.A."/>
            <person name="Young S."/>
            <person name="Zeng Q."/>
            <person name="Goldman W.E."/>
            <person name="Mardis E.R."/>
            <person name="Taylor J.W."/>
            <person name="McEwen J.G."/>
            <person name="Clay O.K."/>
            <person name="Klein B.S."/>
            <person name="Cuomo C.A."/>
        </authorList>
    </citation>
    <scope>NUCLEOTIDE SEQUENCE [LARGE SCALE GENOMIC DNA]</scope>
    <source>
        <strain evidence="3">SLH14081</strain>
    </source>
</reference>
<dbReference type="VEuPathDB" id="FungiDB:BDBG_16979"/>
<protein>
    <submittedName>
        <fullName evidence="2">Uncharacterized protein</fullName>
    </submittedName>
</protein>
<name>A0A179ULU5_BLAGS</name>
<dbReference type="RefSeq" id="XP_031578169.1">
    <property type="nucleotide sequence ID" value="XM_031724812.1"/>
</dbReference>
<feature type="non-terminal residue" evidence="2">
    <location>
        <position position="254"/>
    </location>
</feature>
<feature type="non-terminal residue" evidence="2">
    <location>
        <position position="1"/>
    </location>
</feature>
<keyword evidence="1" id="KW-0812">Transmembrane</keyword>
<feature type="transmembrane region" description="Helical" evidence="1">
    <location>
        <begin position="167"/>
        <end position="198"/>
    </location>
</feature>
<feature type="transmembrane region" description="Helical" evidence="1">
    <location>
        <begin position="56"/>
        <end position="79"/>
    </location>
</feature>
<dbReference type="EMBL" id="GG657454">
    <property type="protein sequence ID" value="OAT08199.1"/>
    <property type="molecule type" value="Genomic_DNA"/>
</dbReference>
<evidence type="ECO:0000256" key="1">
    <source>
        <dbReference type="SAM" id="Phobius"/>
    </source>
</evidence>
<gene>
    <name evidence="2" type="ORF">BDBG_16979</name>
</gene>
<evidence type="ECO:0000313" key="2">
    <source>
        <dbReference type="EMBL" id="OAT08199.1"/>
    </source>
</evidence>
<feature type="transmembrane region" description="Helical" evidence="1">
    <location>
        <begin position="29"/>
        <end position="50"/>
    </location>
</feature>
<evidence type="ECO:0000313" key="3">
    <source>
        <dbReference type="Proteomes" id="UP000002038"/>
    </source>
</evidence>